<dbReference type="Proteomes" id="UP001057427">
    <property type="component" value="Segment"/>
</dbReference>
<sequence>MSVAIVKALRAAMKAAGEIDMTDPKVQAALKTLYNDKATGRVMGPIYDQLRRGEHAAGRNRLNARFQRIGPRTSLWTAGPFRFRADPNVPDLGITNRQLP</sequence>
<protein>
    <submittedName>
        <fullName evidence="1">Uncharacterized protein</fullName>
    </submittedName>
</protein>
<evidence type="ECO:0000313" key="2">
    <source>
        <dbReference type="Proteomes" id="UP001057427"/>
    </source>
</evidence>
<gene>
    <name evidence="1" type="ORF">BAJUN_01400</name>
</gene>
<name>A0A9E7N6A9_9CAUD</name>
<organism evidence="1 2">
    <name type="scientific">Brevundimonas phage vB_BgoS-Bajun</name>
    <dbReference type="NCBI Taxonomy" id="2948594"/>
    <lineage>
        <taxon>Viruses</taxon>
        <taxon>Duplodnaviria</taxon>
        <taxon>Heunggongvirae</taxon>
        <taxon>Uroviricota</taxon>
        <taxon>Caudoviricetes</taxon>
        <taxon>Dolichocephalovirinae</taxon>
    </lineage>
</organism>
<reference evidence="1" key="1">
    <citation type="submission" date="2022-05" db="EMBL/GenBank/DDBJ databases">
        <authorList>
            <person name="Friedrich I."/>
            <person name="Poehlein A."/>
            <person name="Schneider D."/>
            <person name="Hertel R."/>
            <person name="Daniel R."/>
        </authorList>
    </citation>
    <scope>NUCLEOTIDE SEQUENCE</scope>
</reference>
<keyword evidence="2" id="KW-1185">Reference proteome</keyword>
<accession>A0A9E7N6A9</accession>
<evidence type="ECO:0000313" key="1">
    <source>
        <dbReference type="EMBL" id="UTC29770.1"/>
    </source>
</evidence>
<proteinExistence type="predicted"/>
<dbReference type="EMBL" id="ON529858">
    <property type="protein sequence ID" value="UTC29770.1"/>
    <property type="molecule type" value="Genomic_DNA"/>
</dbReference>